<evidence type="ECO:0000256" key="6">
    <source>
        <dbReference type="ARBA" id="ARBA00023033"/>
    </source>
</evidence>
<sequence>MGASPREFEPRRYQLYFVPGDEDHVRISSCCLTQVAMYIRKYFLTEQDRHFLKPLIVMRFPAQIHTRPLCTAQRSVTTHLRPQPSTHYFDVSRVDPYPVSSTPQSLPTSQQHVLDAVLRVDQAGEVAANYIYRGQFRVFENDKQLAPLIQDMWEQEKKHISVMNKLQLQHHVRPTMLWDVAKVAGFGLGVITSLMGKEAAMACTEAVETVIGEHYDDQLKEMQDFDAHPSIELLKDVICEFRDDELEHLDIAIENNSQRAPAHALLSSLIGVGCKVAIDVCKRL</sequence>
<feature type="binding site" evidence="8">
    <location>
        <position position="245"/>
    </location>
    <ligand>
        <name>Fe cation</name>
        <dbReference type="ChEBI" id="CHEBI:24875"/>
        <label>2</label>
    </ligand>
</feature>
<dbReference type="PANTHER" id="PTHR11237:SF4">
    <property type="entry name" value="5-DEMETHOXYUBIQUINONE HYDROXYLASE, MITOCHONDRIAL"/>
    <property type="match status" value="1"/>
</dbReference>
<feature type="binding site" evidence="8">
    <location>
        <position position="245"/>
    </location>
    <ligand>
        <name>Fe cation</name>
        <dbReference type="ChEBI" id="CHEBI:24875"/>
        <label>1</label>
    </ligand>
</feature>
<dbReference type="AlphaFoldDB" id="A0A4Y9Y0I3"/>
<keyword evidence="2 8" id="KW-0831">Ubiquinone biosynthesis</keyword>
<keyword evidence="6 8" id="KW-0503">Monooxygenase</keyword>
<dbReference type="SUPFAM" id="SSF47240">
    <property type="entry name" value="Ferritin-like"/>
    <property type="match status" value="1"/>
</dbReference>
<comment type="cofactor">
    <cofactor evidence="8">
        <name>Fe cation</name>
        <dbReference type="ChEBI" id="CHEBI:24875"/>
    </cofactor>
    <text evidence="8">Binds 2 iron ions per subunit.</text>
</comment>
<keyword evidence="8" id="KW-0999">Mitochondrion inner membrane</keyword>
<dbReference type="GO" id="GO:0008682">
    <property type="term" value="F:3-demethoxyubiquinol 3-hydroxylase activity"/>
    <property type="evidence" value="ECO:0007669"/>
    <property type="project" value="UniProtKB-EC"/>
</dbReference>
<dbReference type="OrthoDB" id="275371at2759"/>
<keyword evidence="10" id="KW-1185">Reference proteome</keyword>
<evidence type="ECO:0000256" key="1">
    <source>
        <dbReference type="ARBA" id="ARBA00004749"/>
    </source>
</evidence>
<comment type="pathway">
    <text evidence="1 8">Cofactor biosynthesis; ubiquinone biosynthesis.</text>
</comment>
<gene>
    <name evidence="8" type="primary">COQ7</name>
    <name evidence="9" type="ORF">EVG20_g9521</name>
</gene>
<dbReference type="PANTHER" id="PTHR11237">
    <property type="entry name" value="COENZYME Q10 BIOSYNTHESIS PROTEIN 7"/>
    <property type="match status" value="1"/>
</dbReference>
<dbReference type="GO" id="GO:0016709">
    <property type="term" value="F:oxidoreductase activity, acting on paired donors, with incorporation or reduction of molecular oxygen, NAD(P)H as one donor, and incorporation of one atom of oxygen"/>
    <property type="evidence" value="ECO:0007669"/>
    <property type="project" value="UniProtKB-UniRule"/>
</dbReference>
<dbReference type="UniPathway" id="UPA00232"/>
<feature type="binding site" evidence="8">
    <location>
        <position position="125"/>
    </location>
    <ligand>
        <name>Fe cation</name>
        <dbReference type="ChEBI" id="CHEBI:24875"/>
        <label>1</label>
    </ligand>
</feature>
<evidence type="ECO:0000256" key="7">
    <source>
        <dbReference type="ARBA" id="ARBA00023136"/>
    </source>
</evidence>
<dbReference type="GO" id="GO:0046872">
    <property type="term" value="F:metal ion binding"/>
    <property type="evidence" value="ECO:0007669"/>
    <property type="project" value="UniProtKB-KW"/>
</dbReference>
<dbReference type="Proteomes" id="UP000298327">
    <property type="component" value="Unassembled WGS sequence"/>
</dbReference>
<reference evidence="9 10" key="1">
    <citation type="submission" date="2019-02" db="EMBL/GenBank/DDBJ databases">
        <title>Genome sequencing of the rare red list fungi Dentipellis fragilis.</title>
        <authorList>
            <person name="Buettner E."/>
            <person name="Kellner H."/>
        </authorList>
    </citation>
    <scope>NUCLEOTIDE SEQUENCE [LARGE SCALE GENOMIC DNA]</scope>
    <source>
        <strain evidence="9 10">DSM 105465</strain>
    </source>
</reference>
<comment type="similarity">
    <text evidence="8">Belongs to the COQ7 family.</text>
</comment>
<name>A0A4Y9Y0I3_9AGAM</name>
<evidence type="ECO:0000256" key="2">
    <source>
        <dbReference type="ARBA" id="ARBA00022688"/>
    </source>
</evidence>
<keyword evidence="7 8" id="KW-0472">Membrane</keyword>
<feature type="binding site" evidence="8">
    <location>
        <position position="159"/>
    </location>
    <ligand>
        <name>Fe cation</name>
        <dbReference type="ChEBI" id="CHEBI:24875"/>
        <label>1</label>
    </ligand>
</feature>
<evidence type="ECO:0000256" key="4">
    <source>
        <dbReference type="ARBA" id="ARBA00023002"/>
    </source>
</evidence>
<dbReference type="CDD" id="cd01042">
    <property type="entry name" value="DMQH"/>
    <property type="match status" value="1"/>
</dbReference>
<evidence type="ECO:0000256" key="5">
    <source>
        <dbReference type="ARBA" id="ARBA00023004"/>
    </source>
</evidence>
<keyword evidence="8" id="KW-0496">Mitochondrion</keyword>
<protein>
    <recommendedName>
        <fullName evidence="8">5-demethoxyubiquinone hydroxylase, mitochondrial</fullName>
        <shortName evidence="8">DMQ hydroxylase</shortName>
        <ecNumber evidence="8">1.14.99.60</ecNumber>
    </recommendedName>
    <alternativeName>
        <fullName evidence="8">Ubiquinone biosynthesis monooxygenase COQ7</fullName>
    </alternativeName>
</protein>
<comment type="catalytic activity">
    <reaction evidence="8">
        <text>a 5-methoxy-2-methyl-3-(all-trans-polyprenyl)benzene-1,4-diol + AH2 + O2 = a 3-demethylubiquinol + A + H2O</text>
        <dbReference type="Rhea" id="RHEA:50908"/>
        <dbReference type="Rhea" id="RHEA-COMP:10859"/>
        <dbReference type="Rhea" id="RHEA-COMP:10914"/>
        <dbReference type="ChEBI" id="CHEBI:13193"/>
        <dbReference type="ChEBI" id="CHEBI:15377"/>
        <dbReference type="ChEBI" id="CHEBI:15379"/>
        <dbReference type="ChEBI" id="CHEBI:17499"/>
        <dbReference type="ChEBI" id="CHEBI:84167"/>
        <dbReference type="ChEBI" id="CHEBI:84422"/>
        <dbReference type="EC" id="1.14.99.60"/>
    </reaction>
</comment>
<dbReference type="GO" id="GO:0006744">
    <property type="term" value="P:ubiquinone biosynthetic process"/>
    <property type="evidence" value="ECO:0007669"/>
    <property type="project" value="UniProtKB-UniRule"/>
</dbReference>
<feature type="binding site" evidence="8">
    <location>
        <position position="156"/>
    </location>
    <ligand>
        <name>Fe cation</name>
        <dbReference type="ChEBI" id="CHEBI:24875"/>
        <label>1</label>
    </ligand>
</feature>
<dbReference type="STRING" id="205917.A0A4Y9Y0I3"/>
<feature type="binding site" evidence="8">
    <location>
        <position position="156"/>
    </location>
    <ligand>
        <name>Fe cation</name>
        <dbReference type="ChEBI" id="CHEBI:24875"/>
        <label>2</label>
    </ligand>
</feature>
<proteinExistence type="inferred from homology"/>
<dbReference type="HAMAP" id="MF_01658">
    <property type="entry name" value="COQ7"/>
    <property type="match status" value="1"/>
</dbReference>
<dbReference type="Pfam" id="PF03232">
    <property type="entry name" value="COQ7"/>
    <property type="match status" value="1"/>
</dbReference>
<feature type="binding site" evidence="8">
    <location>
        <position position="208"/>
    </location>
    <ligand>
        <name>Fe cation</name>
        <dbReference type="ChEBI" id="CHEBI:24875"/>
        <label>2</label>
    </ligand>
</feature>
<dbReference type="InterPro" id="IPR011566">
    <property type="entry name" value="Ubq_synth_Coq7"/>
</dbReference>
<evidence type="ECO:0000313" key="9">
    <source>
        <dbReference type="EMBL" id="TFY54901.1"/>
    </source>
</evidence>
<dbReference type="InterPro" id="IPR009078">
    <property type="entry name" value="Ferritin-like_SF"/>
</dbReference>
<keyword evidence="5 8" id="KW-0408">Iron</keyword>
<dbReference type="EMBL" id="SEOQ01000975">
    <property type="protein sequence ID" value="TFY54901.1"/>
    <property type="molecule type" value="Genomic_DNA"/>
</dbReference>
<evidence type="ECO:0000256" key="3">
    <source>
        <dbReference type="ARBA" id="ARBA00022723"/>
    </source>
</evidence>
<keyword evidence="3 8" id="KW-0479">Metal-binding</keyword>
<keyword evidence="4 8" id="KW-0560">Oxidoreductase</keyword>
<comment type="subcellular location">
    <subcellularLocation>
        <location evidence="8">Mitochondrion inner membrane</location>
        <topology evidence="8">Peripheral membrane protein</topology>
        <orientation evidence="8">Matrix side</orientation>
    </subcellularLocation>
</comment>
<evidence type="ECO:0000256" key="8">
    <source>
        <dbReference type="HAMAP-Rule" id="MF_03194"/>
    </source>
</evidence>
<comment type="subunit">
    <text evidence="8">Component of a multi-subunit COQ enzyme complex, composed of at least COQ3, COQ4, COQ5, COQ6, COQ7 and COQ9.</text>
</comment>
<dbReference type="GO" id="GO:0031314">
    <property type="term" value="C:extrinsic component of mitochondrial inner membrane"/>
    <property type="evidence" value="ECO:0007669"/>
    <property type="project" value="UniProtKB-UniRule"/>
</dbReference>
<comment type="function">
    <text evidence="8">Catalyzes the hydroxylation of 2-polyprenyl-3-methyl-6-methoxy-1,4-benzoquinol (DMQH2) during ubiquinone biosynthesis. Has also a structural role in the COQ enzyme complex, stabilizing other COQ polypeptides.</text>
</comment>
<evidence type="ECO:0000313" key="10">
    <source>
        <dbReference type="Proteomes" id="UP000298327"/>
    </source>
</evidence>
<accession>A0A4Y9Y0I3</accession>
<dbReference type="EC" id="1.14.99.60" evidence="8"/>
<feature type="binding site" evidence="8">
    <location>
        <position position="248"/>
    </location>
    <ligand>
        <name>Fe cation</name>
        <dbReference type="ChEBI" id="CHEBI:24875"/>
        <label>2</label>
    </ligand>
</feature>
<organism evidence="9 10">
    <name type="scientific">Dentipellis fragilis</name>
    <dbReference type="NCBI Taxonomy" id="205917"/>
    <lineage>
        <taxon>Eukaryota</taxon>
        <taxon>Fungi</taxon>
        <taxon>Dikarya</taxon>
        <taxon>Basidiomycota</taxon>
        <taxon>Agaricomycotina</taxon>
        <taxon>Agaricomycetes</taxon>
        <taxon>Russulales</taxon>
        <taxon>Hericiaceae</taxon>
        <taxon>Dentipellis</taxon>
    </lineage>
</organism>
<comment type="caution">
    <text evidence="9">The sequence shown here is derived from an EMBL/GenBank/DDBJ whole genome shotgun (WGS) entry which is preliminary data.</text>
</comment>